<proteinExistence type="predicted"/>
<dbReference type="AlphaFoldDB" id="A0A6N2LN80"/>
<dbReference type="PANTHER" id="PTHR46407:SF21">
    <property type="entry name" value="F-BOX_KELCH-REPEAT PROTEIN SKIP20"/>
    <property type="match status" value="1"/>
</dbReference>
<accession>A0A6N2LN80</accession>
<feature type="chain" id="PRO_5026810884" evidence="1">
    <location>
        <begin position="24"/>
        <end position="212"/>
    </location>
</feature>
<evidence type="ECO:0000313" key="2">
    <source>
        <dbReference type="EMBL" id="VFU42443.1"/>
    </source>
</evidence>
<dbReference type="GO" id="GO:2000762">
    <property type="term" value="P:regulation of phenylpropanoid metabolic process"/>
    <property type="evidence" value="ECO:0007669"/>
    <property type="project" value="InterPro"/>
</dbReference>
<sequence length="212" mass="23630">METRSFNVSAALFLCLWCRWTVCHDSQKNALRSAEADDVETDQWKMLPGMIEERDEFQGLSWEGDSMFWVVSGYSYRAATGTGCVNRDKYQWSWFLGGEQQSQQQQSREAVKVSDNVRLEIVSSTPLPNCITGTTTCVTALDYVGQEDRNHRLFVMSGGGGRLSSTLDCGERDGEGAFLSDGYSNNGTIMWKHIHTPVGFSGFPYSASSLIT</sequence>
<feature type="signal peptide" evidence="1">
    <location>
        <begin position="1"/>
        <end position="23"/>
    </location>
</feature>
<name>A0A6N2LN80_SALVM</name>
<dbReference type="InterPro" id="IPR044595">
    <property type="entry name" value="KMD1-4"/>
</dbReference>
<dbReference type="GO" id="GO:0005829">
    <property type="term" value="C:cytosol"/>
    <property type="evidence" value="ECO:0007669"/>
    <property type="project" value="TreeGrafter"/>
</dbReference>
<organism evidence="2">
    <name type="scientific">Salix viminalis</name>
    <name type="common">Common osier</name>
    <name type="synonym">Basket willow</name>
    <dbReference type="NCBI Taxonomy" id="40686"/>
    <lineage>
        <taxon>Eukaryota</taxon>
        <taxon>Viridiplantae</taxon>
        <taxon>Streptophyta</taxon>
        <taxon>Embryophyta</taxon>
        <taxon>Tracheophyta</taxon>
        <taxon>Spermatophyta</taxon>
        <taxon>Magnoliopsida</taxon>
        <taxon>eudicotyledons</taxon>
        <taxon>Gunneridae</taxon>
        <taxon>Pentapetalae</taxon>
        <taxon>rosids</taxon>
        <taxon>fabids</taxon>
        <taxon>Malpighiales</taxon>
        <taxon>Salicaceae</taxon>
        <taxon>Saliceae</taxon>
        <taxon>Salix</taxon>
    </lineage>
</organism>
<dbReference type="EMBL" id="CAADRP010001580">
    <property type="protein sequence ID" value="VFU42443.1"/>
    <property type="molecule type" value="Genomic_DNA"/>
</dbReference>
<gene>
    <name evidence="2" type="ORF">SVIM_LOCUS254598</name>
</gene>
<dbReference type="PANTHER" id="PTHR46407">
    <property type="entry name" value="OS02G0208700 PROTEIN"/>
    <property type="match status" value="1"/>
</dbReference>
<evidence type="ECO:0000256" key="1">
    <source>
        <dbReference type="SAM" id="SignalP"/>
    </source>
</evidence>
<keyword evidence="1" id="KW-0732">Signal</keyword>
<reference evidence="2" key="1">
    <citation type="submission" date="2019-03" db="EMBL/GenBank/DDBJ databases">
        <authorList>
            <person name="Mank J."/>
            <person name="Almeida P."/>
        </authorList>
    </citation>
    <scope>NUCLEOTIDE SEQUENCE</scope>
    <source>
        <strain evidence="2">78183</strain>
    </source>
</reference>
<dbReference type="GO" id="GO:0080037">
    <property type="term" value="P:negative regulation of cytokinin-activated signaling pathway"/>
    <property type="evidence" value="ECO:0007669"/>
    <property type="project" value="InterPro"/>
</dbReference>
<protein>
    <submittedName>
        <fullName evidence="2">Uncharacterized protein</fullName>
    </submittedName>
</protein>